<dbReference type="EMBL" id="LAZR01023910">
    <property type="protein sequence ID" value="KKL76892.1"/>
    <property type="molecule type" value="Genomic_DNA"/>
</dbReference>
<gene>
    <name evidence="1" type="ORF">LCGC14_2040310</name>
</gene>
<proteinExistence type="predicted"/>
<name>A0A0F9HP47_9ZZZZ</name>
<dbReference type="AlphaFoldDB" id="A0A0F9HP47"/>
<protein>
    <submittedName>
        <fullName evidence="1">Uncharacterized protein</fullName>
    </submittedName>
</protein>
<comment type="caution">
    <text evidence="1">The sequence shown here is derived from an EMBL/GenBank/DDBJ whole genome shotgun (WGS) entry which is preliminary data.</text>
</comment>
<reference evidence="1" key="1">
    <citation type="journal article" date="2015" name="Nature">
        <title>Complex archaea that bridge the gap between prokaryotes and eukaryotes.</title>
        <authorList>
            <person name="Spang A."/>
            <person name="Saw J.H."/>
            <person name="Jorgensen S.L."/>
            <person name="Zaremba-Niedzwiedzka K."/>
            <person name="Martijn J."/>
            <person name="Lind A.E."/>
            <person name="van Eijk R."/>
            <person name="Schleper C."/>
            <person name="Guy L."/>
            <person name="Ettema T.J."/>
        </authorList>
    </citation>
    <scope>NUCLEOTIDE SEQUENCE</scope>
</reference>
<organism evidence="1">
    <name type="scientific">marine sediment metagenome</name>
    <dbReference type="NCBI Taxonomy" id="412755"/>
    <lineage>
        <taxon>unclassified sequences</taxon>
        <taxon>metagenomes</taxon>
        <taxon>ecological metagenomes</taxon>
    </lineage>
</organism>
<accession>A0A0F9HP47</accession>
<sequence length="122" mass="14494">MSKVCTKCGLEKELTEFYRQSATKDGLRYWCKECVAQWRKDNPERRSISDAKYDRKYREKYPEKIAARNAVNNAVIAGRLEKKPCECGELEVEGHHEDYDKPLDVEWLCTKCHRKLHRKELN</sequence>
<evidence type="ECO:0000313" key="1">
    <source>
        <dbReference type="EMBL" id="KKL76892.1"/>
    </source>
</evidence>